<dbReference type="EMBL" id="JACHFE010000001">
    <property type="protein sequence ID" value="MBB5319618.1"/>
    <property type="molecule type" value="Genomic_DNA"/>
</dbReference>
<dbReference type="Gene3D" id="1.10.3470.10">
    <property type="entry name" value="ABC transporter involved in vitamin B12 uptake, BtuC"/>
    <property type="match status" value="1"/>
</dbReference>
<feature type="transmembrane region" description="Helical" evidence="8">
    <location>
        <begin position="50"/>
        <end position="68"/>
    </location>
</feature>
<keyword evidence="4" id="KW-1003">Cell membrane</keyword>
<dbReference type="Proteomes" id="UP000591735">
    <property type="component" value="Unassembled WGS sequence"/>
</dbReference>
<accession>A0A840UFK7</accession>
<keyword evidence="6 8" id="KW-1133">Transmembrane helix</keyword>
<evidence type="ECO:0000256" key="3">
    <source>
        <dbReference type="ARBA" id="ARBA00022448"/>
    </source>
</evidence>
<evidence type="ECO:0000256" key="7">
    <source>
        <dbReference type="ARBA" id="ARBA00023136"/>
    </source>
</evidence>
<feature type="transmembrane region" description="Helical" evidence="8">
    <location>
        <begin position="103"/>
        <end position="123"/>
    </location>
</feature>
<dbReference type="CDD" id="cd06550">
    <property type="entry name" value="TM_ABC_iron-siderophores_like"/>
    <property type="match status" value="1"/>
</dbReference>
<evidence type="ECO:0000256" key="6">
    <source>
        <dbReference type="ARBA" id="ARBA00022989"/>
    </source>
</evidence>
<dbReference type="GO" id="GO:0005886">
    <property type="term" value="C:plasma membrane"/>
    <property type="evidence" value="ECO:0007669"/>
    <property type="project" value="UniProtKB-SubCell"/>
</dbReference>
<feature type="transmembrane region" description="Helical" evidence="8">
    <location>
        <begin position="178"/>
        <end position="200"/>
    </location>
</feature>
<dbReference type="PANTHER" id="PTHR30472">
    <property type="entry name" value="FERRIC ENTEROBACTIN TRANSPORT SYSTEM PERMEASE PROTEIN"/>
    <property type="match status" value="1"/>
</dbReference>
<sequence length="317" mass="32281">MLLLLVVCLGAASLGVGAMGFGPDLLLELANQPPGSMVHRVFFDIRLPRTLTAILVGAALGASGLIFQSISRNALGSPDIIGFTTGAATGAIVQIVLFSPSALGVAVAAIVGGLVTALVVYGLSVRDGSVAGYRLILVGIGIGAILSAVNGLLLVKGDLDNAVVANLWLAGSLDARNWGHVIPVGLGCLVLMPVLVLLASRLQLMEMGDDTARQLGVRVEAVRLTMVLCAVALAGLATGAAGPVAFIALAAPQLVVRLLPSGRLPVIGAAAMGALLMVVTDLLSRLFPLEVMLPIGRMTGVIGGIYLIWLLGRVRGI</sequence>
<feature type="transmembrane region" description="Helical" evidence="8">
    <location>
        <begin position="135"/>
        <end position="155"/>
    </location>
</feature>
<dbReference type="AlphaFoldDB" id="A0A840UFK7"/>
<protein>
    <submittedName>
        <fullName evidence="9">Iron complex transport system permease protein</fullName>
    </submittedName>
</protein>
<comment type="caution">
    <text evidence="9">The sequence shown here is derived from an EMBL/GenBank/DDBJ whole genome shotgun (WGS) entry which is preliminary data.</text>
</comment>
<proteinExistence type="inferred from homology"/>
<reference evidence="9 10" key="1">
    <citation type="submission" date="2020-08" db="EMBL/GenBank/DDBJ databases">
        <title>Genomic Encyclopedia of Type Strains, Phase IV (KMG-IV): sequencing the most valuable type-strain genomes for metagenomic binning, comparative biology and taxonomic classification.</title>
        <authorList>
            <person name="Goeker M."/>
        </authorList>
    </citation>
    <scope>NUCLEOTIDE SEQUENCE [LARGE SCALE GENOMIC DNA]</scope>
    <source>
        <strain evidence="9 10">DSM 22359</strain>
    </source>
</reference>
<dbReference type="PANTHER" id="PTHR30472:SF24">
    <property type="entry name" value="FERRIC ENTEROBACTIN TRANSPORT SYSTEM PERMEASE PROTEIN FEPG"/>
    <property type="match status" value="1"/>
</dbReference>
<comment type="subcellular location">
    <subcellularLocation>
        <location evidence="1">Cell membrane</location>
        <topology evidence="1">Multi-pass membrane protein</topology>
    </subcellularLocation>
</comment>
<dbReference type="Pfam" id="PF01032">
    <property type="entry name" value="FecCD"/>
    <property type="match status" value="1"/>
</dbReference>
<name>A0A840UFK7_9GAMM</name>
<evidence type="ECO:0000256" key="2">
    <source>
        <dbReference type="ARBA" id="ARBA00007935"/>
    </source>
</evidence>
<keyword evidence="10" id="KW-1185">Reference proteome</keyword>
<dbReference type="GO" id="GO:0033214">
    <property type="term" value="P:siderophore-iron import into cell"/>
    <property type="evidence" value="ECO:0007669"/>
    <property type="project" value="TreeGrafter"/>
</dbReference>
<dbReference type="SUPFAM" id="SSF81345">
    <property type="entry name" value="ABC transporter involved in vitamin B12 uptake, BtuC"/>
    <property type="match status" value="1"/>
</dbReference>
<dbReference type="GO" id="GO:0022857">
    <property type="term" value="F:transmembrane transporter activity"/>
    <property type="evidence" value="ECO:0007669"/>
    <property type="project" value="InterPro"/>
</dbReference>
<evidence type="ECO:0000256" key="4">
    <source>
        <dbReference type="ARBA" id="ARBA00022475"/>
    </source>
</evidence>
<feature type="transmembrane region" description="Helical" evidence="8">
    <location>
        <begin position="221"/>
        <end position="251"/>
    </location>
</feature>
<evidence type="ECO:0000313" key="9">
    <source>
        <dbReference type="EMBL" id="MBB5319618.1"/>
    </source>
</evidence>
<gene>
    <name evidence="9" type="ORF">HNR38_000086</name>
</gene>
<keyword evidence="3" id="KW-0813">Transport</keyword>
<feature type="transmembrane region" description="Helical" evidence="8">
    <location>
        <begin position="295"/>
        <end position="312"/>
    </location>
</feature>
<feature type="transmembrane region" description="Helical" evidence="8">
    <location>
        <begin position="263"/>
        <end position="283"/>
    </location>
</feature>
<feature type="transmembrane region" description="Helical" evidence="8">
    <location>
        <begin position="80"/>
        <end position="97"/>
    </location>
</feature>
<evidence type="ECO:0000313" key="10">
    <source>
        <dbReference type="Proteomes" id="UP000591735"/>
    </source>
</evidence>
<evidence type="ECO:0000256" key="5">
    <source>
        <dbReference type="ARBA" id="ARBA00022692"/>
    </source>
</evidence>
<dbReference type="InterPro" id="IPR037294">
    <property type="entry name" value="ABC_BtuC-like"/>
</dbReference>
<comment type="similarity">
    <text evidence="2">Belongs to the binding-protein-dependent transport system permease family. FecCD subfamily.</text>
</comment>
<dbReference type="InterPro" id="IPR000522">
    <property type="entry name" value="ABC_transptr_permease_BtuC"/>
</dbReference>
<keyword evidence="7 8" id="KW-0472">Membrane</keyword>
<organism evidence="9 10">
    <name type="scientific">Marinobacter oulmenensis</name>
    <dbReference type="NCBI Taxonomy" id="643747"/>
    <lineage>
        <taxon>Bacteria</taxon>
        <taxon>Pseudomonadati</taxon>
        <taxon>Pseudomonadota</taxon>
        <taxon>Gammaproteobacteria</taxon>
        <taxon>Pseudomonadales</taxon>
        <taxon>Marinobacteraceae</taxon>
        <taxon>Marinobacter</taxon>
    </lineage>
</organism>
<keyword evidence="5 8" id="KW-0812">Transmembrane</keyword>
<evidence type="ECO:0000256" key="1">
    <source>
        <dbReference type="ARBA" id="ARBA00004651"/>
    </source>
</evidence>
<evidence type="ECO:0000256" key="8">
    <source>
        <dbReference type="SAM" id="Phobius"/>
    </source>
</evidence>